<dbReference type="RefSeq" id="WP_030892245.1">
    <property type="nucleotide sequence ID" value="NZ_BJMM01000021.1"/>
</dbReference>
<dbReference type="EMBL" id="BJMM01000021">
    <property type="protein sequence ID" value="GEB51534.1"/>
    <property type="molecule type" value="Genomic_DNA"/>
</dbReference>
<organism evidence="2 3">
    <name type="scientific">Streptomyces cacaoi</name>
    <dbReference type="NCBI Taxonomy" id="1898"/>
    <lineage>
        <taxon>Bacteria</taxon>
        <taxon>Bacillati</taxon>
        <taxon>Actinomycetota</taxon>
        <taxon>Actinomycetes</taxon>
        <taxon>Kitasatosporales</taxon>
        <taxon>Streptomycetaceae</taxon>
        <taxon>Streptomyces</taxon>
    </lineage>
</organism>
<reference evidence="2 3" key="1">
    <citation type="submission" date="2019-06" db="EMBL/GenBank/DDBJ databases">
        <title>Whole genome shotgun sequence of Streptomyces cacaoi subsp. cacaoi NBRC 12748.</title>
        <authorList>
            <person name="Hosoyama A."/>
            <person name="Uohara A."/>
            <person name="Ohji S."/>
            <person name="Ichikawa N."/>
        </authorList>
    </citation>
    <scope>NUCLEOTIDE SEQUENCE [LARGE SCALE GENOMIC DNA]</scope>
    <source>
        <strain evidence="2 3">NBRC 12748</strain>
    </source>
</reference>
<gene>
    <name evidence="2" type="ORF">SCA03_40850</name>
</gene>
<accession>A0A4Y3R1Z4</accession>
<evidence type="ECO:0000259" key="1">
    <source>
        <dbReference type="PROSITE" id="PS50042"/>
    </source>
</evidence>
<dbReference type="InterPro" id="IPR014710">
    <property type="entry name" value="RmlC-like_jellyroll"/>
</dbReference>
<dbReference type="SUPFAM" id="SSF51206">
    <property type="entry name" value="cAMP-binding domain-like"/>
    <property type="match status" value="1"/>
</dbReference>
<dbReference type="InterPro" id="IPR000595">
    <property type="entry name" value="cNMP-bd_dom"/>
</dbReference>
<dbReference type="AlphaFoldDB" id="A0A4Y3R1Z4"/>
<protein>
    <recommendedName>
        <fullName evidence="1">Cyclic nucleotide-binding domain-containing protein</fullName>
    </recommendedName>
</protein>
<dbReference type="Pfam" id="PF00027">
    <property type="entry name" value="cNMP_binding"/>
    <property type="match status" value="1"/>
</dbReference>
<dbReference type="CDD" id="cd00038">
    <property type="entry name" value="CAP_ED"/>
    <property type="match status" value="1"/>
</dbReference>
<feature type="domain" description="Cyclic nucleotide-binding" evidence="1">
    <location>
        <begin position="7"/>
        <end position="76"/>
    </location>
</feature>
<dbReference type="InterPro" id="IPR018490">
    <property type="entry name" value="cNMP-bd_dom_sf"/>
</dbReference>
<dbReference type="SMART" id="SM00100">
    <property type="entry name" value="cNMP"/>
    <property type="match status" value="1"/>
</dbReference>
<dbReference type="Gene3D" id="2.60.120.10">
    <property type="entry name" value="Jelly Rolls"/>
    <property type="match status" value="1"/>
</dbReference>
<name>A0A4Y3R1Z4_STRCI</name>
<sequence>MHTMSGLLGELEPEQRERLRALGSEVHFQAGERIFEEGGRADRFWILHTGSASLDMHVPGHRDVVIDHVRHGELLGWHWMFRPYVWTLGAQAESPVRALEFDALSVRTLCEEDKELGLVFTHAVAAVIGERLQRTRMRLIDLFGPYAPRDHVLGAL</sequence>
<evidence type="ECO:0000313" key="2">
    <source>
        <dbReference type="EMBL" id="GEB51534.1"/>
    </source>
</evidence>
<keyword evidence="3" id="KW-1185">Reference proteome</keyword>
<comment type="caution">
    <text evidence="2">The sequence shown here is derived from an EMBL/GenBank/DDBJ whole genome shotgun (WGS) entry which is preliminary data.</text>
</comment>
<evidence type="ECO:0000313" key="3">
    <source>
        <dbReference type="Proteomes" id="UP000319210"/>
    </source>
</evidence>
<dbReference type="Proteomes" id="UP000319210">
    <property type="component" value="Unassembled WGS sequence"/>
</dbReference>
<dbReference type="PROSITE" id="PS50042">
    <property type="entry name" value="CNMP_BINDING_3"/>
    <property type="match status" value="1"/>
</dbReference>
<dbReference type="OrthoDB" id="290916at2"/>
<proteinExistence type="predicted"/>